<dbReference type="EMBL" id="JAULSO010000003">
    <property type="protein sequence ID" value="KAK3685740.1"/>
    <property type="molecule type" value="Genomic_DNA"/>
</dbReference>
<feature type="region of interest" description="Disordered" evidence="1">
    <location>
        <begin position="152"/>
        <end position="178"/>
    </location>
</feature>
<evidence type="ECO:0000313" key="3">
    <source>
        <dbReference type="EMBL" id="KAK3685740.1"/>
    </source>
</evidence>
<proteinExistence type="predicted"/>
<organism evidence="3 4">
    <name type="scientific">Podospora appendiculata</name>
    <dbReference type="NCBI Taxonomy" id="314037"/>
    <lineage>
        <taxon>Eukaryota</taxon>
        <taxon>Fungi</taxon>
        <taxon>Dikarya</taxon>
        <taxon>Ascomycota</taxon>
        <taxon>Pezizomycotina</taxon>
        <taxon>Sordariomycetes</taxon>
        <taxon>Sordariomycetidae</taxon>
        <taxon>Sordariales</taxon>
        <taxon>Podosporaceae</taxon>
        <taxon>Podospora</taxon>
    </lineage>
</organism>
<keyword evidence="2" id="KW-0812">Transmembrane</keyword>
<feature type="transmembrane region" description="Helical" evidence="2">
    <location>
        <begin position="106"/>
        <end position="127"/>
    </location>
</feature>
<feature type="region of interest" description="Disordered" evidence="1">
    <location>
        <begin position="37"/>
        <end position="64"/>
    </location>
</feature>
<dbReference type="Proteomes" id="UP001270362">
    <property type="component" value="Unassembled WGS sequence"/>
</dbReference>
<accession>A0AAE0X6J0</accession>
<feature type="compositionally biased region" description="Polar residues" evidence="1">
    <location>
        <begin position="167"/>
        <end position="178"/>
    </location>
</feature>
<evidence type="ECO:0000256" key="2">
    <source>
        <dbReference type="SAM" id="Phobius"/>
    </source>
</evidence>
<name>A0AAE0X6J0_9PEZI</name>
<evidence type="ECO:0000256" key="1">
    <source>
        <dbReference type="SAM" id="MobiDB-lite"/>
    </source>
</evidence>
<evidence type="ECO:0000313" key="4">
    <source>
        <dbReference type="Proteomes" id="UP001270362"/>
    </source>
</evidence>
<feature type="compositionally biased region" description="Acidic residues" evidence="1">
    <location>
        <begin position="43"/>
        <end position="54"/>
    </location>
</feature>
<reference evidence="3" key="1">
    <citation type="journal article" date="2023" name="Mol. Phylogenet. Evol.">
        <title>Genome-scale phylogeny and comparative genomics of the fungal order Sordariales.</title>
        <authorList>
            <person name="Hensen N."/>
            <person name="Bonometti L."/>
            <person name="Westerberg I."/>
            <person name="Brannstrom I.O."/>
            <person name="Guillou S."/>
            <person name="Cros-Aarteil S."/>
            <person name="Calhoun S."/>
            <person name="Haridas S."/>
            <person name="Kuo A."/>
            <person name="Mondo S."/>
            <person name="Pangilinan J."/>
            <person name="Riley R."/>
            <person name="LaButti K."/>
            <person name="Andreopoulos B."/>
            <person name="Lipzen A."/>
            <person name="Chen C."/>
            <person name="Yan M."/>
            <person name="Daum C."/>
            <person name="Ng V."/>
            <person name="Clum A."/>
            <person name="Steindorff A."/>
            <person name="Ohm R.A."/>
            <person name="Martin F."/>
            <person name="Silar P."/>
            <person name="Natvig D.O."/>
            <person name="Lalanne C."/>
            <person name="Gautier V."/>
            <person name="Ament-Velasquez S.L."/>
            <person name="Kruys A."/>
            <person name="Hutchinson M.I."/>
            <person name="Powell A.J."/>
            <person name="Barry K."/>
            <person name="Miller A.N."/>
            <person name="Grigoriev I.V."/>
            <person name="Debuchy R."/>
            <person name="Gladieux P."/>
            <person name="Hiltunen Thoren M."/>
            <person name="Johannesson H."/>
        </authorList>
    </citation>
    <scope>NUCLEOTIDE SEQUENCE</scope>
    <source>
        <strain evidence="3">CBS 314.62</strain>
    </source>
</reference>
<keyword evidence="2" id="KW-0472">Membrane</keyword>
<comment type="caution">
    <text evidence="3">The sequence shown here is derived from an EMBL/GenBank/DDBJ whole genome shotgun (WGS) entry which is preliminary data.</text>
</comment>
<keyword evidence="2" id="KW-1133">Transmembrane helix</keyword>
<reference evidence="3" key="2">
    <citation type="submission" date="2023-06" db="EMBL/GenBank/DDBJ databases">
        <authorList>
            <consortium name="Lawrence Berkeley National Laboratory"/>
            <person name="Haridas S."/>
            <person name="Hensen N."/>
            <person name="Bonometti L."/>
            <person name="Westerberg I."/>
            <person name="Brannstrom I.O."/>
            <person name="Guillou S."/>
            <person name="Cros-Aarteil S."/>
            <person name="Calhoun S."/>
            <person name="Kuo A."/>
            <person name="Mondo S."/>
            <person name="Pangilinan J."/>
            <person name="Riley R."/>
            <person name="Labutti K."/>
            <person name="Andreopoulos B."/>
            <person name="Lipzen A."/>
            <person name="Chen C."/>
            <person name="Yanf M."/>
            <person name="Daum C."/>
            <person name="Ng V."/>
            <person name="Clum A."/>
            <person name="Steindorff A."/>
            <person name="Ohm R."/>
            <person name="Martin F."/>
            <person name="Silar P."/>
            <person name="Natvig D."/>
            <person name="Lalanne C."/>
            <person name="Gautier V."/>
            <person name="Ament-Velasquez S.L."/>
            <person name="Kruys A."/>
            <person name="Hutchinson M.I."/>
            <person name="Powell A.J."/>
            <person name="Barry K."/>
            <person name="Miller A.N."/>
            <person name="Grigoriev I.V."/>
            <person name="Debuchy R."/>
            <person name="Gladieux P."/>
            <person name="Thoren M.H."/>
            <person name="Johannesson H."/>
        </authorList>
    </citation>
    <scope>NUCLEOTIDE SEQUENCE</scope>
    <source>
        <strain evidence="3">CBS 314.62</strain>
    </source>
</reference>
<protein>
    <submittedName>
        <fullName evidence="3">Uncharacterized protein</fullName>
    </submittedName>
</protein>
<sequence>MPDRRDGREQGYPVVTGAQEQEAIALHKRSPTVISCTRLDEIRGDEDEDQDQDEDGGRRRRAGGGRVTNRWESWCFGGESTASRFLVVPSRAAGCRDGRIRPKATCVVGGVLLVAGGVVCLDVSMGVSQDSDRYNDSRSAQLCAVGAVRAIRSPSPSPVQSGQGSSAQHISSGSGQSTGWIQASGWQAAAVLGL</sequence>
<gene>
    <name evidence="3" type="ORF">B0T22DRAFT_227930</name>
</gene>
<dbReference type="AlphaFoldDB" id="A0AAE0X6J0"/>
<keyword evidence="4" id="KW-1185">Reference proteome</keyword>